<gene>
    <name evidence="1" type="ORF">METZ01_LOCUS296009</name>
</gene>
<dbReference type="EMBL" id="UINC01090855">
    <property type="protein sequence ID" value="SVC43155.1"/>
    <property type="molecule type" value="Genomic_DNA"/>
</dbReference>
<reference evidence="1" key="1">
    <citation type="submission" date="2018-05" db="EMBL/GenBank/DDBJ databases">
        <authorList>
            <person name="Lanie J.A."/>
            <person name="Ng W.-L."/>
            <person name="Kazmierczak K.M."/>
            <person name="Andrzejewski T.M."/>
            <person name="Davidsen T.M."/>
            <person name="Wayne K.J."/>
            <person name="Tettelin H."/>
            <person name="Glass J.I."/>
            <person name="Rusch D."/>
            <person name="Podicherti R."/>
            <person name="Tsui H.-C.T."/>
            <person name="Winkler M.E."/>
        </authorList>
    </citation>
    <scope>NUCLEOTIDE SEQUENCE</scope>
</reference>
<name>A0A382M5C5_9ZZZZ</name>
<dbReference type="AlphaFoldDB" id="A0A382M5C5"/>
<proteinExistence type="predicted"/>
<protein>
    <submittedName>
        <fullName evidence="1">Uncharacterized protein</fullName>
    </submittedName>
</protein>
<organism evidence="1">
    <name type="scientific">marine metagenome</name>
    <dbReference type="NCBI Taxonomy" id="408172"/>
    <lineage>
        <taxon>unclassified sequences</taxon>
        <taxon>metagenomes</taxon>
        <taxon>ecological metagenomes</taxon>
    </lineage>
</organism>
<accession>A0A382M5C5</accession>
<feature type="non-terminal residue" evidence="1">
    <location>
        <position position="43"/>
    </location>
</feature>
<evidence type="ECO:0000313" key="1">
    <source>
        <dbReference type="EMBL" id="SVC43155.1"/>
    </source>
</evidence>
<sequence>MAAVHLGSAYFGHLANTSHSCIDDLDGTVWKIMAILCSVLFVK</sequence>